<keyword evidence="2" id="KW-0472">Membrane</keyword>
<accession>A0ABR1YH40</accession>
<keyword evidence="3" id="KW-0732">Signal</keyword>
<gene>
    <name evidence="4" type="ORF">HDK90DRAFT_469401</name>
</gene>
<organism evidence="4 5">
    <name type="scientific">Phyllosticta capitalensis</name>
    <dbReference type="NCBI Taxonomy" id="121624"/>
    <lineage>
        <taxon>Eukaryota</taxon>
        <taxon>Fungi</taxon>
        <taxon>Dikarya</taxon>
        <taxon>Ascomycota</taxon>
        <taxon>Pezizomycotina</taxon>
        <taxon>Dothideomycetes</taxon>
        <taxon>Dothideomycetes incertae sedis</taxon>
        <taxon>Botryosphaeriales</taxon>
        <taxon>Phyllostictaceae</taxon>
        <taxon>Phyllosticta</taxon>
    </lineage>
</organism>
<feature type="transmembrane region" description="Helical" evidence="2">
    <location>
        <begin position="448"/>
        <end position="467"/>
    </location>
</feature>
<feature type="chain" id="PRO_5045319080" evidence="3">
    <location>
        <begin position="27"/>
        <end position="547"/>
    </location>
</feature>
<reference evidence="4 5" key="1">
    <citation type="submission" date="2024-04" db="EMBL/GenBank/DDBJ databases">
        <title>Phyllosticta paracitricarpa is synonymous to the EU quarantine fungus P. citricarpa based on phylogenomic analyses.</title>
        <authorList>
            <consortium name="Lawrence Berkeley National Laboratory"/>
            <person name="Van Ingen-Buijs V.A."/>
            <person name="Van Westerhoven A.C."/>
            <person name="Haridas S."/>
            <person name="Skiadas P."/>
            <person name="Martin F."/>
            <person name="Groenewald J.Z."/>
            <person name="Crous P.W."/>
            <person name="Seidl M.F."/>
        </authorList>
    </citation>
    <scope>NUCLEOTIDE SEQUENCE [LARGE SCALE GENOMIC DNA]</scope>
    <source>
        <strain evidence="4 5">CBS 123374</strain>
    </source>
</reference>
<feature type="compositionally biased region" description="Basic and acidic residues" evidence="1">
    <location>
        <begin position="482"/>
        <end position="492"/>
    </location>
</feature>
<protein>
    <submittedName>
        <fullName evidence="4">Aspartic peptidase domain-containing protein</fullName>
    </submittedName>
</protein>
<feature type="signal peptide" evidence="3">
    <location>
        <begin position="1"/>
        <end position="26"/>
    </location>
</feature>
<comment type="caution">
    <text evidence="4">The sequence shown here is derived from an EMBL/GenBank/DDBJ whole genome shotgun (WGS) entry which is preliminary data.</text>
</comment>
<feature type="compositionally biased region" description="Basic and acidic residues" evidence="1">
    <location>
        <begin position="515"/>
        <end position="525"/>
    </location>
</feature>
<dbReference type="EMBL" id="JBBWRZ010000010">
    <property type="protein sequence ID" value="KAK8227639.1"/>
    <property type="molecule type" value="Genomic_DNA"/>
</dbReference>
<evidence type="ECO:0000256" key="2">
    <source>
        <dbReference type="SAM" id="Phobius"/>
    </source>
</evidence>
<evidence type="ECO:0000256" key="3">
    <source>
        <dbReference type="SAM" id="SignalP"/>
    </source>
</evidence>
<dbReference type="SUPFAM" id="SSF50630">
    <property type="entry name" value="Acid proteases"/>
    <property type="match status" value="1"/>
</dbReference>
<dbReference type="InterPro" id="IPR021109">
    <property type="entry name" value="Peptidase_aspartic_dom_sf"/>
</dbReference>
<evidence type="ECO:0000256" key="1">
    <source>
        <dbReference type="SAM" id="MobiDB-lite"/>
    </source>
</evidence>
<evidence type="ECO:0000313" key="4">
    <source>
        <dbReference type="EMBL" id="KAK8227639.1"/>
    </source>
</evidence>
<proteinExistence type="predicted"/>
<keyword evidence="2" id="KW-1133">Transmembrane helix</keyword>
<name>A0ABR1YH40_9PEZI</name>
<dbReference type="Proteomes" id="UP001492380">
    <property type="component" value="Unassembled WGS sequence"/>
</dbReference>
<evidence type="ECO:0000313" key="5">
    <source>
        <dbReference type="Proteomes" id="UP001492380"/>
    </source>
</evidence>
<feature type="region of interest" description="Disordered" evidence="1">
    <location>
        <begin position="482"/>
        <end position="525"/>
    </location>
</feature>
<dbReference type="Gene3D" id="2.40.70.10">
    <property type="entry name" value="Acid Proteases"/>
    <property type="match status" value="2"/>
</dbReference>
<keyword evidence="5" id="KW-1185">Reference proteome</keyword>
<sequence length="547" mass="59438">MRAKASWAACLWVCLFFLEFYLPLAAQVPGAIDVAPSGFWDGHDGPWSSFEFQLGPSDSLQRIRVFPSFTAGNLYPLGDPGCPQDNSAESSQRGNLPLCDDSRGGTFVSNHSSDWTPIGSFTWGQSSSAPHVEVNGTLGTETVWITLDNKTTNVGMQVVNVLSGDWHPWVGFFGISPLSTNVVNASISQSTTTLFDNLWSGRTKGGNSFSYTAGAYYRNFTASLVIGGTDTSRFDASTSVQFGMRPDPSTSLLVVMKNISTDANLASQPAVIVSGAPQAWIEPTYPYLYLDRETCSLFASAFNLTWDAPSELYFIEDDVHERLTVLRPNITFTLCSWSGFTKDYSPCADYVFPYAAFAKNASVPLIIDADGKVVTNGTSKRYFPIQPTNESVGTLGRTFLQETHIFADYDRSVFNLSQGVFGRTAQSNIVAVRAPDSDSGSGLNAADIAGIVVAMVAVLAPIGYLVLAKIRNWWPFKSKAGTRVEEQGKPELDGTATPWMEISGKERSELPGAERPNEMPDVKERGDVELVGSIPLYELPAATEHKS</sequence>
<keyword evidence="2" id="KW-0812">Transmembrane</keyword>